<reference evidence="5" key="2">
    <citation type="submission" date="2015-08" db="UniProtKB">
        <authorList>
            <consortium name="WormBaseParasite"/>
        </authorList>
    </citation>
    <scope>IDENTIFICATION</scope>
</reference>
<accession>A0A0K0F8R9</accession>
<proteinExistence type="predicted"/>
<feature type="domain" description="BTB" evidence="2">
    <location>
        <begin position="284"/>
        <end position="351"/>
    </location>
</feature>
<dbReference type="SUPFAM" id="SSF54695">
    <property type="entry name" value="POZ domain"/>
    <property type="match status" value="1"/>
</dbReference>
<feature type="compositionally biased region" description="Polar residues" evidence="1">
    <location>
        <begin position="32"/>
        <end position="41"/>
    </location>
</feature>
<dbReference type="Pfam" id="PF00651">
    <property type="entry name" value="BTB"/>
    <property type="match status" value="1"/>
</dbReference>
<dbReference type="CDD" id="cd18186">
    <property type="entry name" value="BTB_POZ_ZBTB_KLHL-like"/>
    <property type="match status" value="1"/>
</dbReference>
<feature type="domain" description="MATH" evidence="3">
    <location>
        <begin position="133"/>
        <end position="260"/>
    </location>
</feature>
<dbReference type="PANTHER" id="PTHR47022:SF1">
    <property type="entry name" value="BTB AND MATH DOMAIN-CONTAINING PROTEIN 36-RELATED"/>
    <property type="match status" value="1"/>
</dbReference>
<dbReference type="InterPro" id="IPR000210">
    <property type="entry name" value="BTB/POZ_dom"/>
</dbReference>
<sequence length="442" mass="51060">MSAVNIQEGSASPEEEDILNVSRRDSDLPSFNLLNFENSQNENERRNKDNTGEYYQRQLLLQLPNRLRSSPSNISQSTLNEACRDNSEENKDFSRDINIMPNVWSKMTDKTKINKHKWLSNYTNYIQKNQTTEKTIRLNICNVQHFSKKVFTPFTTICNIPWRLSAKTECSKRTNEKKFFSVYVDCNPESESCLWSCSANVTIRIRSTIPNESDIVKCFDNNFNYTSNNWGFPGFVEWDTLVDCNKGYVTDGKLVLEATIKIESIKGIRQVETYNFKESQNLASDIAMNIDGINIMVNKDYLSLYSPVFKAMFFSNFAESNMKEITIKDVDVDEFIELLEVIYPSHKPISAVNVEFLLELGDRFEISYVLDQCENFLITTDEVPFISKLAWSDAYCLSSLQHACMSSFKRISDLKLLKYTEEYKNISDATKAALLEKMLKLL</sequence>
<evidence type="ECO:0000313" key="5">
    <source>
        <dbReference type="WBParaSite" id="SVE_0521900.1"/>
    </source>
</evidence>
<dbReference type="STRING" id="75913.A0A0K0F8R9"/>
<dbReference type="WBParaSite" id="SVE_0521900.1">
    <property type="protein sequence ID" value="SVE_0521900.1"/>
    <property type="gene ID" value="SVE_0521900"/>
</dbReference>
<evidence type="ECO:0000259" key="3">
    <source>
        <dbReference type="PROSITE" id="PS50144"/>
    </source>
</evidence>
<feature type="region of interest" description="Disordered" evidence="1">
    <location>
        <begin position="1"/>
        <end position="50"/>
    </location>
</feature>
<keyword evidence="4" id="KW-1185">Reference proteome</keyword>
<dbReference type="InterPro" id="IPR008974">
    <property type="entry name" value="TRAF-like"/>
</dbReference>
<protein>
    <submittedName>
        <fullName evidence="5">BTB domain-containing protein</fullName>
    </submittedName>
</protein>
<dbReference type="AlphaFoldDB" id="A0A0K0F8R9"/>
<dbReference type="PROSITE" id="PS50097">
    <property type="entry name" value="BTB"/>
    <property type="match status" value="1"/>
</dbReference>
<dbReference type="Pfam" id="PF00917">
    <property type="entry name" value="MATH"/>
    <property type="match status" value="1"/>
</dbReference>
<dbReference type="SMART" id="SM00225">
    <property type="entry name" value="BTB"/>
    <property type="match status" value="1"/>
</dbReference>
<dbReference type="PANTHER" id="PTHR47022">
    <property type="entry name" value="BTB AND MATH DOMAIN-CONTAINING PROTEIN 36-RELATED"/>
    <property type="match status" value="1"/>
</dbReference>
<evidence type="ECO:0000259" key="2">
    <source>
        <dbReference type="PROSITE" id="PS50097"/>
    </source>
</evidence>
<feature type="compositionally biased region" description="Polar residues" evidence="1">
    <location>
        <begin position="1"/>
        <end position="10"/>
    </location>
</feature>
<dbReference type="Proteomes" id="UP000035680">
    <property type="component" value="Unassembled WGS sequence"/>
</dbReference>
<name>A0A0K0F8R9_STRVS</name>
<dbReference type="SMART" id="SM00061">
    <property type="entry name" value="MATH"/>
    <property type="match status" value="1"/>
</dbReference>
<dbReference type="Gene3D" id="3.30.710.10">
    <property type="entry name" value="Potassium Channel Kv1.1, Chain A"/>
    <property type="match status" value="1"/>
</dbReference>
<dbReference type="InterPro" id="IPR011333">
    <property type="entry name" value="SKP1/BTB/POZ_sf"/>
</dbReference>
<organism evidence="4 5">
    <name type="scientific">Strongyloides venezuelensis</name>
    <name type="common">Threadworm</name>
    <dbReference type="NCBI Taxonomy" id="75913"/>
    <lineage>
        <taxon>Eukaryota</taxon>
        <taxon>Metazoa</taxon>
        <taxon>Ecdysozoa</taxon>
        <taxon>Nematoda</taxon>
        <taxon>Chromadorea</taxon>
        <taxon>Rhabditida</taxon>
        <taxon>Tylenchina</taxon>
        <taxon>Panagrolaimomorpha</taxon>
        <taxon>Strongyloidoidea</taxon>
        <taxon>Strongyloididae</taxon>
        <taxon>Strongyloides</taxon>
    </lineage>
</organism>
<dbReference type="SUPFAM" id="SSF49599">
    <property type="entry name" value="TRAF domain-like"/>
    <property type="match status" value="1"/>
</dbReference>
<reference evidence="4" key="1">
    <citation type="submission" date="2014-07" db="EMBL/GenBank/DDBJ databases">
        <authorList>
            <person name="Martin A.A"/>
            <person name="De Silva N."/>
        </authorList>
    </citation>
    <scope>NUCLEOTIDE SEQUENCE</scope>
</reference>
<dbReference type="InterPro" id="IPR002083">
    <property type="entry name" value="MATH/TRAF_dom"/>
</dbReference>
<evidence type="ECO:0000313" key="4">
    <source>
        <dbReference type="Proteomes" id="UP000035680"/>
    </source>
</evidence>
<evidence type="ECO:0000256" key="1">
    <source>
        <dbReference type="SAM" id="MobiDB-lite"/>
    </source>
</evidence>
<dbReference type="Gene3D" id="2.60.210.10">
    <property type="entry name" value="Apoptosis, Tumor Necrosis Factor Receptor Associated Protein 2, Chain A"/>
    <property type="match status" value="1"/>
</dbReference>
<dbReference type="PROSITE" id="PS50144">
    <property type="entry name" value="MATH"/>
    <property type="match status" value="1"/>
</dbReference>